<proteinExistence type="predicted"/>
<feature type="compositionally biased region" description="Low complexity" evidence="1">
    <location>
        <begin position="267"/>
        <end position="278"/>
    </location>
</feature>
<feature type="domain" description="Transposase IS116/IS110/IS902 C-terminal" evidence="3">
    <location>
        <begin position="193"/>
        <end position="242"/>
    </location>
</feature>
<dbReference type="OrthoDB" id="8261795at2"/>
<accession>A0A178IQ88</accession>
<reference evidence="4 5" key="1">
    <citation type="submission" date="2016-01" db="EMBL/GenBank/DDBJ databases">
        <title>High potential of lignocellulose degradation of a new Verrucomicrobia species.</title>
        <authorList>
            <person name="Wang Y."/>
            <person name="Shi Y."/>
            <person name="Qiu Z."/>
            <person name="Liu S."/>
            <person name="Yang H."/>
        </authorList>
    </citation>
    <scope>NUCLEOTIDE SEQUENCE [LARGE SCALE GENOMIC DNA]</scope>
    <source>
        <strain evidence="4 5">TSB47</strain>
    </source>
</reference>
<protein>
    <submittedName>
        <fullName evidence="4">Uncharacterized protein</fullName>
    </submittedName>
</protein>
<feature type="compositionally biased region" description="Basic residues" evidence="1">
    <location>
        <begin position="279"/>
        <end position="293"/>
    </location>
</feature>
<dbReference type="GO" id="GO:0004803">
    <property type="term" value="F:transposase activity"/>
    <property type="evidence" value="ECO:0007669"/>
    <property type="project" value="InterPro"/>
</dbReference>
<dbReference type="PANTHER" id="PTHR33055:SF13">
    <property type="entry name" value="TRANSPOSASE"/>
    <property type="match status" value="1"/>
</dbReference>
<feature type="region of interest" description="Disordered" evidence="1">
    <location>
        <begin position="236"/>
        <end position="300"/>
    </location>
</feature>
<dbReference type="GO" id="GO:0006313">
    <property type="term" value="P:DNA transposition"/>
    <property type="evidence" value="ECO:0007669"/>
    <property type="project" value="InterPro"/>
</dbReference>
<dbReference type="InterPro" id="IPR002525">
    <property type="entry name" value="Transp_IS110-like_N"/>
</dbReference>
<organism evidence="4 5">
    <name type="scientific">Termitidicoccus mucosus</name>
    <dbReference type="NCBI Taxonomy" id="1184151"/>
    <lineage>
        <taxon>Bacteria</taxon>
        <taxon>Pseudomonadati</taxon>
        <taxon>Verrucomicrobiota</taxon>
        <taxon>Opitutia</taxon>
        <taxon>Opitutales</taxon>
        <taxon>Opitutaceae</taxon>
        <taxon>Termitidicoccus</taxon>
    </lineage>
</organism>
<dbReference type="InterPro" id="IPR003346">
    <property type="entry name" value="Transposase_20"/>
</dbReference>
<dbReference type="RefSeq" id="WP_084441829.1">
    <property type="nucleotide sequence ID" value="NZ_CP109796.1"/>
</dbReference>
<dbReference type="Pfam" id="PF02371">
    <property type="entry name" value="Transposase_20"/>
    <property type="match status" value="1"/>
</dbReference>
<gene>
    <name evidence="4" type="ORF">AW736_03080</name>
</gene>
<dbReference type="Proteomes" id="UP000078486">
    <property type="component" value="Unassembled WGS sequence"/>
</dbReference>
<evidence type="ECO:0000313" key="4">
    <source>
        <dbReference type="EMBL" id="OAM91455.1"/>
    </source>
</evidence>
<evidence type="ECO:0000259" key="2">
    <source>
        <dbReference type="Pfam" id="PF01548"/>
    </source>
</evidence>
<keyword evidence="5" id="KW-1185">Reference proteome</keyword>
<dbReference type="AlphaFoldDB" id="A0A178IQ88"/>
<evidence type="ECO:0000259" key="3">
    <source>
        <dbReference type="Pfam" id="PF02371"/>
    </source>
</evidence>
<evidence type="ECO:0000313" key="5">
    <source>
        <dbReference type="Proteomes" id="UP000078486"/>
    </source>
</evidence>
<sequence length="355" mass="38710">MPNQYKHIGVDLAKSSFVADLPKGVTSFAQSPAGLLRFLSQLPARAWVVCEATGGYERALARACHQAGVRVSVVNPRRVREFAKSQGILAKTDRIDTRLLSLFARKTEKLRASRAPVQAEAVLRELLQAREALVEALKHETNQAEHATGLPLLEGLAAARRALLERHIKQIDAEMERVIAADRDLADRAARCAQVQGVGPVTTAAVLALMPELGSLEKGQAAALLGVAPIAAQSGTCDKSRHIEGRPPPPAQNRLHGRTERRPPQPRSLRLLPAPPRTRQTRQSRSLRPHAQTHRTAQSSPQISQLFPCALITVAALRCAARGFVRFSPNGCDAAFHAVPKWLGRFFRMTTNTSP</sequence>
<dbReference type="InterPro" id="IPR047650">
    <property type="entry name" value="Transpos_IS110"/>
</dbReference>
<dbReference type="PANTHER" id="PTHR33055">
    <property type="entry name" value="TRANSPOSASE FOR INSERTION SEQUENCE ELEMENT IS1111A"/>
    <property type="match status" value="1"/>
</dbReference>
<evidence type="ECO:0000256" key="1">
    <source>
        <dbReference type="SAM" id="MobiDB-lite"/>
    </source>
</evidence>
<name>A0A178IQ88_9BACT</name>
<dbReference type="EMBL" id="LRRQ01000027">
    <property type="protein sequence ID" value="OAM91455.1"/>
    <property type="molecule type" value="Genomic_DNA"/>
</dbReference>
<dbReference type="GO" id="GO:0003677">
    <property type="term" value="F:DNA binding"/>
    <property type="evidence" value="ECO:0007669"/>
    <property type="project" value="InterPro"/>
</dbReference>
<comment type="caution">
    <text evidence="4">The sequence shown here is derived from an EMBL/GenBank/DDBJ whole genome shotgun (WGS) entry which is preliminary data.</text>
</comment>
<feature type="domain" description="Transposase IS110-like N-terminal" evidence="2">
    <location>
        <begin position="27"/>
        <end position="145"/>
    </location>
</feature>
<dbReference type="Pfam" id="PF01548">
    <property type="entry name" value="DEDD_Tnp_IS110"/>
    <property type="match status" value="1"/>
</dbReference>